<dbReference type="InterPro" id="IPR007372">
    <property type="entry name" value="Lipid/polyisoprenoid-bd_YceI"/>
</dbReference>
<evidence type="ECO:0000313" key="3">
    <source>
        <dbReference type="EMBL" id="SMP25462.1"/>
    </source>
</evidence>
<dbReference type="EMBL" id="FXTY01000005">
    <property type="protein sequence ID" value="SMP25462.1"/>
    <property type="molecule type" value="Genomic_DNA"/>
</dbReference>
<evidence type="ECO:0000259" key="2">
    <source>
        <dbReference type="SMART" id="SM00867"/>
    </source>
</evidence>
<keyword evidence="1" id="KW-0732">Signal</keyword>
<comment type="caution">
    <text evidence="3">The sequence shown here is derived from an EMBL/GenBank/DDBJ whole genome shotgun (WGS) entry which is preliminary data.</text>
</comment>
<gene>
    <name evidence="3" type="ORF">SAMN06265373_105101</name>
</gene>
<evidence type="ECO:0000256" key="1">
    <source>
        <dbReference type="SAM" id="SignalP"/>
    </source>
</evidence>
<dbReference type="SMART" id="SM00867">
    <property type="entry name" value="YceI"/>
    <property type="match status" value="1"/>
</dbReference>
<keyword evidence="4" id="KW-1185">Reference proteome</keyword>
<dbReference type="Proteomes" id="UP001157961">
    <property type="component" value="Unassembled WGS sequence"/>
</dbReference>
<feature type="chain" id="PRO_5046287950" evidence="1">
    <location>
        <begin position="35"/>
        <end position="207"/>
    </location>
</feature>
<protein>
    <submittedName>
        <fullName evidence="3">Polyisoprenoid-binding protein YceI</fullName>
    </submittedName>
</protein>
<dbReference type="PANTHER" id="PTHR34406">
    <property type="entry name" value="PROTEIN YCEI"/>
    <property type="match status" value="1"/>
</dbReference>
<feature type="signal peptide" evidence="1">
    <location>
        <begin position="1"/>
        <end position="34"/>
    </location>
</feature>
<reference evidence="3 4" key="1">
    <citation type="submission" date="2017-05" db="EMBL/GenBank/DDBJ databases">
        <authorList>
            <person name="Varghese N."/>
            <person name="Submissions S."/>
        </authorList>
    </citation>
    <scope>NUCLEOTIDE SEQUENCE [LARGE SCALE GENOMIC DNA]</scope>
    <source>
        <strain evidence="3 4">DSM 29734</strain>
    </source>
</reference>
<dbReference type="Gene3D" id="2.40.128.110">
    <property type="entry name" value="Lipid/polyisoprenoid-binding, YceI-like"/>
    <property type="match status" value="1"/>
</dbReference>
<organism evidence="3 4">
    <name type="scientific">Shimia sagamensis</name>
    <dbReference type="NCBI Taxonomy" id="1566352"/>
    <lineage>
        <taxon>Bacteria</taxon>
        <taxon>Pseudomonadati</taxon>
        <taxon>Pseudomonadota</taxon>
        <taxon>Alphaproteobacteria</taxon>
        <taxon>Rhodobacterales</taxon>
        <taxon>Roseobacteraceae</taxon>
    </lineage>
</organism>
<dbReference type="InterPro" id="IPR036761">
    <property type="entry name" value="TTHA0802/YceI-like_sf"/>
</dbReference>
<proteinExistence type="predicted"/>
<accession>A0ABY1P4D3</accession>
<evidence type="ECO:0000313" key="4">
    <source>
        <dbReference type="Proteomes" id="UP001157961"/>
    </source>
</evidence>
<dbReference type="SUPFAM" id="SSF101874">
    <property type="entry name" value="YceI-like"/>
    <property type="match status" value="1"/>
</dbReference>
<dbReference type="Pfam" id="PF04264">
    <property type="entry name" value="YceI"/>
    <property type="match status" value="1"/>
</dbReference>
<sequence length="207" mass="22875">MRAENRSMMTLCAVLCRKLASFLHLLIWATALHAAPQQYYLDGDASVVGFTYYLNGVKTEGQMPVHSAELFLDLRNIERSRIDVTLNPQKAVAGFVFATEALKGARVLDVRNHPTIRFVAREITGSIHKAQVTGDLTVRGISKPVTLSAQLFRQRGTKVGDLDNLSILLTGKLDRTEFGATGYQDFVGRQIDLTILARVRRGGSQSN</sequence>
<dbReference type="PANTHER" id="PTHR34406:SF1">
    <property type="entry name" value="PROTEIN YCEI"/>
    <property type="match status" value="1"/>
</dbReference>
<feature type="domain" description="Lipid/polyisoprenoid-binding YceI-like" evidence="2">
    <location>
        <begin position="38"/>
        <end position="200"/>
    </location>
</feature>
<name>A0ABY1P4D3_9RHOB</name>